<dbReference type="InParanoid" id="A0A0V0QK43"/>
<evidence type="ECO:0000256" key="1">
    <source>
        <dbReference type="SAM" id="MobiDB-lite"/>
    </source>
</evidence>
<evidence type="ECO:0000313" key="3">
    <source>
        <dbReference type="Proteomes" id="UP000054937"/>
    </source>
</evidence>
<name>A0A0V0QK43_PSEPJ</name>
<feature type="compositionally biased region" description="Polar residues" evidence="1">
    <location>
        <begin position="88"/>
        <end position="108"/>
    </location>
</feature>
<sequence length="141" mass="16639">MMQDLKNPAQIFRIIREHYNYAIFLNLQFKQHLRQQLTQDPAIQNSLFNFEQANPSIPNAHNLQREFLQRYEDIFFYQLFGKHATRPSIQQRQPLRNSGHYTTNAVRQSSKEEGHANSIYRSSQAIASQLVELSEQKNQFG</sequence>
<proteinExistence type="predicted"/>
<organism evidence="2 3">
    <name type="scientific">Pseudocohnilembus persalinus</name>
    <name type="common">Ciliate</name>
    <dbReference type="NCBI Taxonomy" id="266149"/>
    <lineage>
        <taxon>Eukaryota</taxon>
        <taxon>Sar</taxon>
        <taxon>Alveolata</taxon>
        <taxon>Ciliophora</taxon>
        <taxon>Intramacronucleata</taxon>
        <taxon>Oligohymenophorea</taxon>
        <taxon>Scuticociliatia</taxon>
        <taxon>Philasterida</taxon>
        <taxon>Pseudocohnilembidae</taxon>
        <taxon>Pseudocohnilembus</taxon>
    </lineage>
</organism>
<protein>
    <submittedName>
        <fullName evidence="2">Uncharacterized protein</fullName>
    </submittedName>
</protein>
<dbReference type="AlphaFoldDB" id="A0A0V0QK43"/>
<dbReference type="Proteomes" id="UP000054937">
    <property type="component" value="Unassembled WGS sequence"/>
</dbReference>
<evidence type="ECO:0000313" key="2">
    <source>
        <dbReference type="EMBL" id="KRX02474.1"/>
    </source>
</evidence>
<keyword evidence="3" id="KW-1185">Reference proteome</keyword>
<reference evidence="2 3" key="1">
    <citation type="journal article" date="2015" name="Sci. Rep.">
        <title>Genome of the facultative scuticociliatosis pathogen Pseudocohnilembus persalinus provides insight into its virulence through horizontal gene transfer.</title>
        <authorList>
            <person name="Xiong J."/>
            <person name="Wang G."/>
            <person name="Cheng J."/>
            <person name="Tian M."/>
            <person name="Pan X."/>
            <person name="Warren A."/>
            <person name="Jiang C."/>
            <person name="Yuan D."/>
            <person name="Miao W."/>
        </authorList>
    </citation>
    <scope>NUCLEOTIDE SEQUENCE [LARGE SCALE GENOMIC DNA]</scope>
    <source>
        <strain evidence="2">36N120E</strain>
    </source>
</reference>
<comment type="caution">
    <text evidence="2">The sequence shown here is derived from an EMBL/GenBank/DDBJ whole genome shotgun (WGS) entry which is preliminary data.</text>
</comment>
<accession>A0A0V0QK43</accession>
<feature type="region of interest" description="Disordered" evidence="1">
    <location>
        <begin position="88"/>
        <end position="115"/>
    </location>
</feature>
<dbReference type="EMBL" id="LDAU01000155">
    <property type="protein sequence ID" value="KRX02474.1"/>
    <property type="molecule type" value="Genomic_DNA"/>
</dbReference>
<gene>
    <name evidence="2" type="ORF">PPERSA_10091</name>
</gene>